<dbReference type="EMBL" id="JAZGSY010000073">
    <property type="protein sequence ID" value="KAL1841511.1"/>
    <property type="molecule type" value="Genomic_DNA"/>
</dbReference>
<dbReference type="PROSITE" id="PS51450">
    <property type="entry name" value="LRR"/>
    <property type="match status" value="2"/>
</dbReference>
<feature type="domain" description="NTF2" evidence="9">
    <location>
        <begin position="395"/>
        <end position="558"/>
    </location>
</feature>
<evidence type="ECO:0000259" key="9">
    <source>
        <dbReference type="PROSITE" id="PS50177"/>
    </source>
</evidence>
<keyword evidence="12" id="KW-1185">Reference proteome</keyword>
<evidence type="ECO:0000256" key="4">
    <source>
        <dbReference type="ARBA" id="ARBA00022614"/>
    </source>
</evidence>
<dbReference type="SUPFAM" id="SSF46934">
    <property type="entry name" value="UBA-like"/>
    <property type="match status" value="1"/>
</dbReference>
<protein>
    <recommendedName>
        <fullName evidence="13">mRNA export factor mex67</fullName>
    </recommendedName>
</protein>
<evidence type="ECO:0000256" key="1">
    <source>
        <dbReference type="ARBA" id="ARBA00004123"/>
    </source>
</evidence>
<feature type="region of interest" description="Disordered" evidence="8">
    <location>
        <begin position="1"/>
        <end position="80"/>
    </location>
</feature>
<dbReference type="InterPro" id="IPR009060">
    <property type="entry name" value="UBA-like_sf"/>
</dbReference>
<comment type="caution">
    <text evidence="11">The sequence shown here is derived from an EMBL/GenBank/DDBJ whole genome shotgun (WGS) entry which is preliminary data.</text>
</comment>
<evidence type="ECO:0000256" key="2">
    <source>
        <dbReference type="ARBA" id="ARBA00009285"/>
    </source>
</evidence>
<dbReference type="Gene3D" id="3.80.10.10">
    <property type="entry name" value="Ribonuclease Inhibitor"/>
    <property type="match status" value="1"/>
</dbReference>
<dbReference type="SUPFAM" id="SSF52058">
    <property type="entry name" value="L domain-like"/>
    <property type="match status" value="1"/>
</dbReference>
<evidence type="ECO:0000256" key="7">
    <source>
        <dbReference type="ARBA" id="ARBA00023242"/>
    </source>
</evidence>
<dbReference type="Pfam" id="PF18444">
    <property type="entry name" value="RRM_9"/>
    <property type="match status" value="1"/>
</dbReference>
<evidence type="ECO:0000313" key="12">
    <source>
        <dbReference type="Proteomes" id="UP001583172"/>
    </source>
</evidence>
<dbReference type="Gene3D" id="3.10.450.50">
    <property type="match status" value="1"/>
</dbReference>
<dbReference type="Pfam" id="PF03943">
    <property type="entry name" value="TAP_C"/>
    <property type="match status" value="1"/>
</dbReference>
<dbReference type="Pfam" id="PF22602">
    <property type="entry name" value="NXF_NTF2"/>
    <property type="match status" value="1"/>
</dbReference>
<dbReference type="CDD" id="cd14342">
    <property type="entry name" value="UBA_TAP-C"/>
    <property type="match status" value="1"/>
</dbReference>
<feature type="region of interest" description="Disordered" evidence="8">
    <location>
        <begin position="188"/>
        <end position="207"/>
    </location>
</feature>
<dbReference type="SUPFAM" id="SSF54427">
    <property type="entry name" value="NTF2-like"/>
    <property type="match status" value="1"/>
</dbReference>
<evidence type="ECO:0000313" key="11">
    <source>
        <dbReference type="EMBL" id="KAL1841511.1"/>
    </source>
</evidence>
<dbReference type="PROSITE" id="PS50177">
    <property type="entry name" value="NTF2_DOMAIN"/>
    <property type="match status" value="1"/>
</dbReference>
<dbReference type="InterPro" id="IPR032675">
    <property type="entry name" value="LRR_dom_sf"/>
</dbReference>
<organism evidence="11 12">
    <name type="scientific">Humicola insolens</name>
    <name type="common">Soft-rot fungus</name>
    <dbReference type="NCBI Taxonomy" id="85995"/>
    <lineage>
        <taxon>Eukaryota</taxon>
        <taxon>Fungi</taxon>
        <taxon>Dikarya</taxon>
        <taxon>Ascomycota</taxon>
        <taxon>Pezizomycotina</taxon>
        <taxon>Sordariomycetes</taxon>
        <taxon>Sordariomycetidae</taxon>
        <taxon>Sordariales</taxon>
        <taxon>Chaetomiaceae</taxon>
        <taxon>Mycothermus</taxon>
    </lineage>
</organism>
<comment type="subcellular location">
    <subcellularLocation>
        <location evidence="1">Nucleus</location>
    </subcellularLocation>
</comment>
<dbReference type="InterPro" id="IPR030217">
    <property type="entry name" value="NXF_fam"/>
</dbReference>
<dbReference type="Pfam" id="PF14580">
    <property type="entry name" value="LRR_9"/>
    <property type="match status" value="1"/>
</dbReference>
<comment type="similarity">
    <text evidence="2">Belongs to the NXF family.</text>
</comment>
<keyword evidence="7" id="KW-0539">Nucleus</keyword>
<evidence type="ECO:0008006" key="13">
    <source>
        <dbReference type="Google" id="ProtNLM"/>
    </source>
</evidence>
<keyword evidence="5" id="KW-0677">Repeat</keyword>
<name>A0ABR3VJ39_HUMIN</name>
<dbReference type="InterPro" id="IPR032710">
    <property type="entry name" value="NTF2-like_dom_sf"/>
</dbReference>
<dbReference type="PANTHER" id="PTHR10662">
    <property type="entry name" value="NUCLEAR RNA EXPORT FACTOR"/>
    <property type="match status" value="1"/>
</dbReference>
<sequence length="653" mass="70733">MAPGKRPRDGAGAGGSHHDPLRAPRGGGISKRRRPVTGDRDGDIEMGSAPRISSDTAGRGGRNLRRANGDGKRGGAQGSLTRLTQNARDHVLSKAERSAAGKGTENKIAIRIRGMKDSKASGNRDGGLRSLLDFIERKASKGRPITLGRAVVRGEDVCLTVSQEDAQNILRLNGYTFAGAPLTIETDDATTTHGSGTSTSGQDGNTSDVKTKMLSMLASRYDADGLLLNLSSLGTDPIMIDLKAVETKALAEKTFKALLFLVSQRFDTKDAKDAAIQAVSLANNGIQDVKEVFNLARDLPRLRRLDLSGNSLQDFSGLSKWRHEFRLLQELHLVGNPLTSLPNYPKQVIDWFPNLQILDGQQVRTPKEAADTLMEWFPRPIPALPSNLRDGGNNVAGAFLGSFFPAYDQDRPGLLKQFYDDESVFSLVAEPEDSSTPYKNFTRNLEKMGARDPATHQRLFSGAPVIAELWSRLPATRHPTLDDANLWKIDCHTFRSLADPTGMGEAMGLTINVRGQFEEPDPASQVPLRRRFHRCFILAPSKPGAPHPFRVLSDQLSIMPGQSLAAPAQVMPAVPTQPAPAPIAPGDAAQPGPVAPDAVRANLIFEVSRRTGMTAEYAELCLSGAANWNLDLALAMFEQKKAELPPEAFLQPS</sequence>
<keyword evidence="6" id="KW-0509">mRNA transport</keyword>
<dbReference type="InterPro" id="IPR005637">
    <property type="entry name" value="TAP_C_dom"/>
</dbReference>
<evidence type="ECO:0000256" key="5">
    <source>
        <dbReference type="ARBA" id="ARBA00022737"/>
    </source>
</evidence>
<keyword evidence="4" id="KW-0433">Leucine-rich repeat</keyword>
<dbReference type="PANTHER" id="PTHR10662:SF22">
    <property type="entry name" value="NUCLEAR RNA EXPORT FACTOR 1"/>
    <property type="match status" value="1"/>
</dbReference>
<dbReference type="Gene3D" id="1.10.8.10">
    <property type="entry name" value="DNA helicase RuvA subunit, C-terminal domain"/>
    <property type="match status" value="1"/>
</dbReference>
<dbReference type="InterPro" id="IPR040736">
    <property type="entry name" value="Mex67_RRM"/>
</dbReference>
<gene>
    <name evidence="11" type="ORF">VTJ49DRAFT_7002</name>
</gene>
<evidence type="ECO:0000256" key="3">
    <source>
        <dbReference type="ARBA" id="ARBA00022448"/>
    </source>
</evidence>
<feature type="compositionally biased region" description="Low complexity" evidence="8">
    <location>
        <begin position="189"/>
        <end position="207"/>
    </location>
</feature>
<dbReference type="Proteomes" id="UP001583172">
    <property type="component" value="Unassembled WGS sequence"/>
</dbReference>
<feature type="domain" description="TAP-C" evidence="10">
    <location>
        <begin position="598"/>
        <end position="652"/>
    </location>
</feature>
<reference evidence="11 12" key="1">
    <citation type="journal article" date="2024" name="Commun. Biol.">
        <title>Comparative genomic analysis of thermophilic fungi reveals convergent evolutionary adaptations and gene losses.</title>
        <authorList>
            <person name="Steindorff A.S."/>
            <person name="Aguilar-Pontes M.V."/>
            <person name="Robinson A.J."/>
            <person name="Andreopoulos B."/>
            <person name="LaButti K."/>
            <person name="Kuo A."/>
            <person name="Mondo S."/>
            <person name="Riley R."/>
            <person name="Otillar R."/>
            <person name="Haridas S."/>
            <person name="Lipzen A."/>
            <person name="Grimwood J."/>
            <person name="Schmutz J."/>
            <person name="Clum A."/>
            <person name="Reid I.D."/>
            <person name="Moisan M.C."/>
            <person name="Butler G."/>
            <person name="Nguyen T.T.M."/>
            <person name="Dewar K."/>
            <person name="Conant G."/>
            <person name="Drula E."/>
            <person name="Henrissat B."/>
            <person name="Hansel C."/>
            <person name="Singer S."/>
            <person name="Hutchinson M.I."/>
            <person name="de Vries R.P."/>
            <person name="Natvig D.O."/>
            <person name="Powell A.J."/>
            <person name="Tsang A."/>
            <person name="Grigoriev I.V."/>
        </authorList>
    </citation>
    <scope>NUCLEOTIDE SEQUENCE [LARGE SCALE GENOMIC DNA]</scope>
    <source>
        <strain evidence="11 12">CBS 620.91</strain>
    </source>
</reference>
<evidence type="ECO:0000259" key="10">
    <source>
        <dbReference type="PROSITE" id="PS51281"/>
    </source>
</evidence>
<dbReference type="InterPro" id="IPR018222">
    <property type="entry name" value="Nuclear_transport_factor_2_euk"/>
</dbReference>
<accession>A0ABR3VJ39</accession>
<dbReference type="SMART" id="SM00804">
    <property type="entry name" value="TAP_C"/>
    <property type="match status" value="1"/>
</dbReference>
<evidence type="ECO:0000256" key="8">
    <source>
        <dbReference type="SAM" id="MobiDB-lite"/>
    </source>
</evidence>
<evidence type="ECO:0000256" key="6">
    <source>
        <dbReference type="ARBA" id="ARBA00022816"/>
    </source>
</evidence>
<dbReference type="InterPro" id="IPR002075">
    <property type="entry name" value="NTF2_dom"/>
</dbReference>
<dbReference type="InterPro" id="IPR001611">
    <property type="entry name" value="Leu-rich_rpt"/>
</dbReference>
<keyword evidence="3" id="KW-0813">Transport</keyword>
<proteinExistence type="inferred from homology"/>
<dbReference type="PROSITE" id="PS51281">
    <property type="entry name" value="TAP_C"/>
    <property type="match status" value="1"/>
</dbReference>